<keyword evidence="6" id="KW-0274">FAD</keyword>
<keyword evidence="4" id="KW-0285">Flavoprotein</keyword>
<dbReference type="InterPro" id="IPR036452">
    <property type="entry name" value="Ribo_hydro-like"/>
</dbReference>
<organism evidence="13">
    <name type="scientific">Curvibacter symbiont subsp. Hydra magnipapillata</name>
    <dbReference type="NCBI Taxonomy" id="667019"/>
    <lineage>
        <taxon>Bacteria</taxon>
        <taxon>Pseudomonadati</taxon>
        <taxon>Pseudomonadota</taxon>
        <taxon>Betaproteobacteria</taxon>
        <taxon>Burkholderiales</taxon>
        <taxon>Comamonadaceae</taxon>
        <taxon>Curvibacter</taxon>
    </lineage>
</organism>
<dbReference type="Pfam" id="PF01156">
    <property type="entry name" value="IU_nuc_hydro"/>
    <property type="match status" value="1"/>
</dbReference>
<dbReference type="Gene3D" id="3.30.465.10">
    <property type="match status" value="1"/>
</dbReference>
<dbReference type="PROSITE" id="PS00197">
    <property type="entry name" value="2FE2S_FER_1"/>
    <property type="match status" value="1"/>
</dbReference>
<dbReference type="InterPro" id="IPR016169">
    <property type="entry name" value="FAD-bd_PCMH_sub2"/>
</dbReference>
<dbReference type="InterPro" id="IPR036856">
    <property type="entry name" value="Ald_Oxase/Xan_DH_a/b_sf"/>
</dbReference>
<evidence type="ECO:0000256" key="5">
    <source>
        <dbReference type="ARBA" id="ARBA00022723"/>
    </source>
</evidence>
<dbReference type="Gene3D" id="3.90.1170.50">
    <property type="entry name" value="Aldehyde oxidase/xanthine dehydrogenase, a/b hammerhead"/>
    <property type="match status" value="1"/>
</dbReference>
<feature type="region of interest" description="Disordered" evidence="10">
    <location>
        <begin position="1735"/>
        <end position="1754"/>
    </location>
</feature>
<dbReference type="SMART" id="SM01092">
    <property type="entry name" value="CO_deh_flav_C"/>
    <property type="match status" value="1"/>
</dbReference>
<dbReference type="SUPFAM" id="SSF56003">
    <property type="entry name" value="Molybdenum cofactor-binding domain"/>
    <property type="match status" value="1"/>
</dbReference>
<dbReference type="PROSITE" id="PS51387">
    <property type="entry name" value="FAD_PCMH"/>
    <property type="match status" value="1"/>
</dbReference>
<feature type="domain" description="FAD-binding PCMH-type" evidence="12">
    <location>
        <begin position="504"/>
        <end position="705"/>
    </location>
</feature>
<dbReference type="Gene3D" id="1.10.150.120">
    <property type="entry name" value="[2Fe-2S]-binding domain"/>
    <property type="match status" value="1"/>
</dbReference>
<dbReference type="InterPro" id="IPR001910">
    <property type="entry name" value="Inosine/uridine_hydrolase_dom"/>
</dbReference>
<keyword evidence="3" id="KW-0500">Molybdenum</keyword>
<dbReference type="SUPFAM" id="SSF47741">
    <property type="entry name" value="CO dehydrogenase ISP C-domain like"/>
    <property type="match status" value="1"/>
</dbReference>
<dbReference type="Gene3D" id="3.90.245.10">
    <property type="entry name" value="Ribonucleoside hydrolase-like"/>
    <property type="match status" value="1"/>
</dbReference>
<dbReference type="InterPro" id="IPR046867">
    <property type="entry name" value="AldOxase/xan_DH_MoCoBD2"/>
</dbReference>
<dbReference type="Pfam" id="PF00941">
    <property type="entry name" value="FAD_binding_5"/>
    <property type="match status" value="1"/>
</dbReference>
<sequence length="1813" mass="198628">MDDWMAMLYLLNHPQIEVVGITVVGTGAAHLEPGTRNALKLVQLAGVPELPVAKGLTKPMAYDHQFPEGIREQMDTMFGIALPANPHAALPDALAFLREQLLASADKLHILAIGPLTNLGTLLKESPELVQRIERIYIMGGAIDAPGNVHAADPSNPNVVAEFNIYCDPVAADYVFRSGVPITLIPLDATQHAPITTAFYLRLLENHITPSADFVYQALTADYGFIASGDFDFWDPLAAAILTQGDLGVYRDVRLVVYTPNDERSGELLLRDDGSPIRACFNVTTPAFEDLFLSTLNNEPVPRNQITFILDGERVTLTDVSPQTRLIDYLHLPEVAKGGTKLVCGQGGCGACTVMLTSYDLGQDKVVNKSINACLRPLVALDGTMVTTTQGIGNVQDGVDEVQYKLAANNGSQCGYCSPGFTMNMFTLRQNKACLTEREIEDNFDGNLCRCTGYRPILEAFKQFAVDYKPPCPQPTIKIDPAFAPSGIKPFSKITPPADFVEYMRSPQPLVFARNGYTYQRPISLDALYAHKAAAGPTGANFRLVCGNTSVGIYETQPIYAETPLNPQSLVDVSVIAELQAVRVTDQGLECGGAISLTRLLEILQTTIDSRDPVQTQGMVALRDHLKVVANHQVRNEASVAGNIHMATNLGFLSDVVLVLGALAAKVKVSWKSGSKLYDILQLPQDSQLPVDAIYESIVIPWTVERSYVRSYKIRRRDEDAHALVNAGFFVRLEADGRVAECRLVYDGIRADYALASTTYGVQFHPITVDATRALLMGRLWNEETLRQALRSLAQEVAVWAPPVGPAGPYEIGQIPFSFRATLAENLFYKFFVAVAEASGATAVPPQVRSAGQNYVRPVSTGQQYYNSYPAEAPVSEPFVKLSAFMQTTGEVQYTHDLVRPPHTLEAAYVYSLIAFGQFYYQLPITTAYGNKGERVSVALLQQFLRDWYADFTALVTYEDVPVKAANWIGLGGDDPVFVPSQDQALPDGIAANRNFFPHHVTSVGAPIGLVVARNRRAAQEIANFVRTQCIVFLPEKTRDFDVALAEKHYFEQNPPTAPSLTHIPEIVRPGSNHAWLQEPHHHALKEGATEFPVVHGLRRTGYQNHFYLETMNTLAVPGENRSITLNTASQAIADNQYAAAGALGVPAVNVRVRLTRIGGGFGGRQSLSHFNSTAAAVAAWTLQQPVRLALDRNTNFINCGGRHAYQGQYAVAYAEDGAIKGFSMDFISDGGNTYDLSLPVMDFSLQSNDNAYNIPTYRVRGQVCQTNSLSNTAFRSFGFVQAVNLSEQAIEHVAYKLGKTPEEVREKNLYKDGVGEWGAFRITPQTLGTLLRFRLDPPAIKALEPLLGQLFADEAVFTAAVQAHDPTNTFTGAANLGNMVALKEVSTTAYDFTPYMEGLKQSKLVQLWQQLKQVSAFDQRRAAVTEFNANNRWRKRGLSMIPLKYGISYSDSRGTLDQAGAYVVAYASDGSVLVSHGGVEMGQGMQTKLAQIAAQTLGIDITLVKMAETDTTVVSDASPTAASTGADLNGGAVELACRILRERLEKFCEDLEQYTVYFSKFDTTAMDKASVEQMLAVTRNWRDHWSEVWPLVCSLAYTNRVGLAAEARYKTPNFSSMDISHSLGNTFFYFTYAVAASEVEIDVLTGDFTVLRSDILFDVGRSLNPLIDVGQIEGGFVQGIGYLTMEELTFQGSREAPRQGYPTGALTTTNTWEYKPPGSRSIPVDMRVWITDANGCKQQPKPPQRDEAAVKRSKGVGEPPLVLSNTVFFAIKQAIQAFYQAEGHDAWVELDAPASVVRIQSACRTAMPELTI</sequence>
<dbReference type="Gene3D" id="3.30.43.10">
    <property type="entry name" value="Uridine Diphospho-n-acetylenolpyruvylglucosamine Reductase, domain 2"/>
    <property type="match status" value="1"/>
</dbReference>
<dbReference type="GO" id="GO:0016491">
    <property type="term" value="F:oxidoreductase activity"/>
    <property type="evidence" value="ECO:0007669"/>
    <property type="project" value="UniProtKB-KW"/>
</dbReference>
<dbReference type="GO" id="GO:0016799">
    <property type="term" value="F:hydrolase activity, hydrolyzing N-glycosyl compounds"/>
    <property type="evidence" value="ECO:0007669"/>
    <property type="project" value="InterPro"/>
</dbReference>
<comment type="cofactor">
    <cofactor evidence="2">
        <name>FAD</name>
        <dbReference type="ChEBI" id="CHEBI:57692"/>
    </cofactor>
</comment>
<evidence type="ECO:0000259" key="12">
    <source>
        <dbReference type="PROSITE" id="PS51387"/>
    </source>
</evidence>
<dbReference type="Pfam" id="PF01799">
    <property type="entry name" value="Fer2_2"/>
    <property type="match status" value="1"/>
</dbReference>
<feature type="domain" description="2Fe-2S ferredoxin-type" evidence="11">
    <location>
        <begin position="304"/>
        <end position="392"/>
    </location>
</feature>
<dbReference type="PANTHER" id="PTHR45444">
    <property type="entry name" value="XANTHINE DEHYDROGENASE"/>
    <property type="match status" value="1"/>
</dbReference>
<dbReference type="SUPFAM" id="SSF53590">
    <property type="entry name" value="Nucleoside hydrolase"/>
    <property type="match status" value="1"/>
</dbReference>
<evidence type="ECO:0000256" key="10">
    <source>
        <dbReference type="SAM" id="MobiDB-lite"/>
    </source>
</evidence>
<dbReference type="GO" id="GO:0005506">
    <property type="term" value="F:iron ion binding"/>
    <property type="evidence" value="ECO:0007669"/>
    <property type="project" value="InterPro"/>
</dbReference>
<keyword evidence="7 13" id="KW-0560">Oxidoreductase</keyword>
<protein>
    <recommendedName>
        <fullName evidence="14">Xanthine dehydrogenase</fullName>
    </recommendedName>
</protein>
<dbReference type="InterPro" id="IPR001041">
    <property type="entry name" value="2Fe-2S_ferredoxin-type"/>
</dbReference>
<evidence type="ECO:0000259" key="11">
    <source>
        <dbReference type="PROSITE" id="PS51085"/>
    </source>
</evidence>
<reference evidence="13" key="1">
    <citation type="journal article" date="2010" name="Nature">
        <title>The Dynamic genome of Hydra.</title>
        <authorList>
            <person name="Chapman J.A."/>
            <person name="Kirkness E.F."/>
            <person name="Simakov O."/>
            <person name="Hampson S.E."/>
            <person name="Mitros T."/>
            <person name="Weinmaier T."/>
            <person name="Rattei T."/>
            <person name="Balasubramanian P.G."/>
            <person name="Borman J."/>
            <person name="Busam D."/>
            <person name="Disbennett K."/>
            <person name="Pfannkoch C."/>
            <person name="Sumin N."/>
            <person name="Sutton G."/>
            <person name="Viswanathan L."/>
            <person name="Walenz B."/>
            <person name="Goodstein D.M."/>
            <person name="Hellsten U."/>
            <person name="Kawashima T."/>
            <person name="Prochnik S.E."/>
            <person name="Putnam N.H."/>
            <person name="Shu S."/>
            <person name="Blumberg B."/>
            <person name="Dana C.E."/>
            <person name="Gee L."/>
            <person name="Kibler D.F."/>
            <person name="Law L."/>
            <person name="Lindgens D."/>
            <person name="Martinez D.E."/>
            <person name="Peng J."/>
            <person name="Wigge P.A."/>
            <person name="Bertulat B."/>
            <person name="Guder C."/>
            <person name="Nakamura Y."/>
            <person name="Ozbek S."/>
            <person name="Watanabe H."/>
            <person name="Khalturin K."/>
            <person name="Hemmrich G."/>
            <person name="Franke A."/>
            <person name="Augustin R."/>
            <person name="Fraune S."/>
            <person name="Hayakawa E."/>
            <person name="Hayakawa S."/>
            <person name="Hirose M."/>
            <person name="Hwang J."/>
            <person name="Ikeo K."/>
            <person name="Nishimiya-Fujisawa C."/>
            <person name="Ogura A."/>
            <person name="Takahashi T."/>
            <person name="Steinmetz P.R."/>
            <person name="Zhang X."/>
            <person name="Aufschnaiter R."/>
            <person name="Eder M.K."/>
            <person name="Gorny A.K."/>
            <person name="Salvenmoser W."/>
            <person name="Heimberg A.M."/>
            <person name="Wheeler B.M."/>
            <person name="Peterson K.J."/>
            <person name="Boettger A."/>
            <person name="Tischler P."/>
            <person name="Wolf A."/>
            <person name="Gojobori T."/>
            <person name="Remington K.A."/>
            <person name="Strausberg R.L."/>
            <person name="Venter J."/>
            <person name="Technau U."/>
            <person name="Hobmayer B."/>
            <person name="Bosch T.C."/>
            <person name="Holstein T.W."/>
            <person name="Fujisawa T."/>
            <person name="Bode H.R."/>
            <person name="David C.N."/>
            <person name="Rokhsar D.S."/>
            <person name="Steele R.E."/>
        </authorList>
    </citation>
    <scope>NUCLEOTIDE SEQUENCE</scope>
</reference>
<dbReference type="Gene3D" id="3.30.365.10">
    <property type="entry name" value="Aldehyde oxidase/xanthine dehydrogenase, molybdopterin binding domain"/>
    <property type="match status" value="6"/>
</dbReference>
<dbReference type="Pfam" id="PF02738">
    <property type="entry name" value="MoCoBD_1"/>
    <property type="match status" value="1"/>
</dbReference>
<dbReference type="InterPro" id="IPR036884">
    <property type="entry name" value="2Fe-2S-bd_dom_sf"/>
</dbReference>
<evidence type="ECO:0000256" key="8">
    <source>
        <dbReference type="ARBA" id="ARBA00023004"/>
    </source>
</evidence>
<dbReference type="InterPro" id="IPR036318">
    <property type="entry name" value="FAD-bd_PCMH-like_sf"/>
</dbReference>
<evidence type="ECO:0000256" key="6">
    <source>
        <dbReference type="ARBA" id="ARBA00022827"/>
    </source>
</evidence>
<evidence type="ECO:0000256" key="3">
    <source>
        <dbReference type="ARBA" id="ARBA00022505"/>
    </source>
</evidence>
<dbReference type="Gene3D" id="3.10.20.30">
    <property type="match status" value="1"/>
</dbReference>
<dbReference type="InterPro" id="IPR002346">
    <property type="entry name" value="Mopterin_DH_FAD-bd"/>
</dbReference>
<dbReference type="SUPFAM" id="SSF55447">
    <property type="entry name" value="CO dehydrogenase flavoprotein C-terminal domain-like"/>
    <property type="match status" value="1"/>
</dbReference>
<dbReference type="InterPro" id="IPR036010">
    <property type="entry name" value="2Fe-2S_ferredoxin-like_sf"/>
</dbReference>
<dbReference type="Pfam" id="PF00111">
    <property type="entry name" value="Fer2"/>
    <property type="match status" value="1"/>
</dbReference>
<dbReference type="InterPro" id="IPR037165">
    <property type="entry name" value="AldOxase/xan_DH_Mopterin-bd_sf"/>
</dbReference>
<dbReference type="CDD" id="cd00207">
    <property type="entry name" value="fer2"/>
    <property type="match status" value="1"/>
</dbReference>
<name>C9YFE4_CURXX</name>
<evidence type="ECO:0008006" key="14">
    <source>
        <dbReference type="Google" id="ProtNLM"/>
    </source>
</evidence>
<evidence type="ECO:0000256" key="1">
    <source>
        <dbReference type="ARBA" id="ARBA00001924"/>
    </source>
</evidence>
<keyword evidence="8" id="KW-0408">Iron</keyword>
<accession>C9YFE4</accession>
<dbReference type="PROSITE" id="PS51085">
    <property type="entry name" value="2FE2S_FER_2"/>
    <property type="match status" value="1"/>
</dbReference>
<dbReference type="InterPro" id="IPR002888">
    <property type="entry name" value="2Fe-2S-bd"/>
</dbReference>
<dbReference type="InterPro" id="IPR012675">
    <property type="entry name" value="Beta-grasp_dom_sf"/>
</dbReference>
<dbReference type="InterPro" id="IPR016166">
    <property type="entry name" value="FAD-bd_PCMH"/>
</dbReference>
<dbReference type="Pfam" id="PF03450">
    <property type="entry name" value="CO_deh_flav_C"/>
    <property type="match status" value="1"/>
</dbReference>
<evidence type="ECO:0000256" key="7">
    <source>
        <dbReference type="ARBA" id="ARBA00023002"/>
    </source>
</evidence>
<proteinExistence type="predicted"/>
<comment type="cofactor">
    <cofactor evidence="9">
        <name>Mo-molybdopterin cytosine dinucleotide</name>
        <dbReference type="ChEBI" id="CHEBI:71308"/>
    </cofactor>
</comment>
<dbReference type="Gene3D" id="3.30.390.50">
    <property type="entry name" value="CO dehydrogenase flavoprotein, C-terminal domain"/>
    <property type="match status" value="1"/>
</dbReference>
<dbReference type="GO" id="GO:0051537">
    <property type="term" value="F:2 iron, 2 sulfur cluster binding"/>
    <property type="evidence" value="ECO:0007669"/>
    <property type="project" value="InterPro"/>
</dbReference>
<comment type="cofactor">
    <cofactor evidence="1">
        <name>Mo-molybdopterin</name>
        <dbReference type="ChEBI" id="CHEBI:71302"/>
    </cofactor>
</comment>
<evidence type="ECO:0000313" key="13">
    <source>
        <dbReference type="EMBL" id="CBA32608.1"/>
    </source>
</evidence>
<dbReference type="InterPro" id="IPR036683">
    <property type="entry name" value="CO_DH_flav_C_dom_sf"/>
</dbReference>
<dbReference type="Pfam" id="PF20256">
    <property type="entry name" value="MoCoBD_2"/>
    <property type="match status" value="1"/>
</dbReference>
<dbReference type="FunFam" id="3.30.365.10:FF:000001">
    <property type="entry name" value="Xanthine dehydrogenase oxidase"/>
    <property type="match status" value="1"/>
</dbReference>
<dbReference type="InterPro" id="IPR016167">
    <property type="entry name" value="FAD-bd_PCMH_sub1"/>
</dbReference>
<evidence type="ECO:0000256" key="9">
    <source>
        <dbReference type="ARBA" id="ARBA00053029"/>
    </source>
</evidence>
<dbReference type="PANTHER" id="PTHR45444:SF3">
    <property type="entry name" value="XANTHINE DEHYDROGENASE"/>
    <property type="match status" value="1"/>
</dbReference>
<dbReference type="InterPro" id="IPR008274">
    <property type="entry name" value="AldOxase/xan_DH_MoCoBD1"/>
</dbReference>
<dbReference type="GO" id="GO:0071949">
    <property type="term" value="F:FAD binding"/>
    <property type="evidence" value="ECO:0007669"/>
    <property type="project" value="InterPro"/>
</dbReference>
<keyword evidence="5" id="KW-0479">Metal-binding</keyword>
<dbReference type="EMBL" id="FN543107">
    <property type="protein sequence ID" value="CBA32608.1"/>
    <property type="molecule type" value="Genomic_DNA"/>
</dbReference>
<dbReference type="InterPro" id="IPR005107">
    <property type="entry name" value="CO_DH_flav_C"/>
</dbReference>
<dbReference type="SUPFAM" id="SSF56176">
    <property type="entry name" value="FAD-binding/transporter-associated domain-like"/>
    <property type="match status" value="1"/>
</dbReference>
<dbReference type="InterPro" id="IPR006058">
    <property type="entry name" value="2Fe2S_fd_BS"/>
</dbReference>
<gene>
    <name evidence="13" type="ORF">Csp_D33000</name>
</gene>
<dbReference type="SUPFAM" id="SSF54292">
    <property type="entry name" value="2Fe-2S ferredoxin-like"/>
    <property type="match status" value="1"/>
</dbReference>
<dbReference type="InterPro" id="IPR016208">
    <property type="entry name" value="Ald_Oxase/xanthine_DH-like"/>
</dbReference>
<evidence type="ECO:0000256" key="4">
    <source>
        <dbReference type="ARBA" id="ARBA00022630"/>
    </source>
</evidence>
<dbReference type="SUPFAM" id="SSF54665">
    <property type="entry name" value="CO dehydrogenase molybdoprotein N-domain-like"/>
    <property type="match status" value="1"/>
</dbReference>
<evidence type="ECO:0000256" key="2">
    <source>
        <dbReference type="ARBA" id="ARBA00001974"/>
    </source>
</evidence>